<proteinExistence type="predicted"/>
<dbReference type="EMBL" id="BMAO01032856">
    <property type="protein sequence ID" value="GFQ85220.1"/>
    <property type="molecule type" value="Genomic_DNA"/>
</dbReference>
<dbReference type="Proteomes" id="UP000887116">
    <property type="component" value="Unassembled WGS sequence"/>
</dbReference>
<feature type="transmembrane region" description="Helical" evidence="1">
    <location>
        <begin position="228"/>
        <end position="248"/>
    </location>
</feature>
<feature type="transmembrane region" description="Helical" evidence="1">
    <location>
        <begin position="60"/>
        <end position="78"/>
    </location>
</feature>
<gene>
    <name evidence="2" type="primary">AVEN_142582_1</name>
    <name evidence="2" type="ORF">TNCT_252151</name>
</gene>
<reference evidence="2" key="1">
    <citation type="submission" date="2020-07" db="EMBL/GenBank/DDBJ databases">
        <title>Multicomponent nature underlies the extraordinary mechanical properties of spider dragline silk.</title>
        <authorList>
            <person name="Kono N."/>
            <person name="Nakamura H."/>
            <person name="Mori M."/>
            <person name="Yoshida Y."/>
            <person name="Ohtoshi R."/>
            <person name="Malay A.D."/>
            <person name="Moran D.A.P."/>
            <person name="Tomita M."/>
            <person name="Numata K."/>
            <person name="Arakawa K."/>
        </authorList>
    </citation>
    <scope>NUCLEOTIDE SEQUENCE</scope>
</reference>
<evidence type="ECO:0000313" key="3">
    <source>
        <dbReference type="Proteomes" id="UP000887116"/>
    </source>
</evidence>
<evidence type="ECO:0000313" key="2">
    <source>
        <dbReference type="EMBL" id="GFQ85220.1"/>
    </source>
</evidence>
<feature type="transmembrane region" description="Helical" evidence="1">
    <location>
        <begin position="260"/>
        <end position="284"/>
    </location>
</feature>
<protein>
    <recommendedName>
        <fullName evidence="4">Gustatory receptor</fullName>
    </recommendedName>
</protein>
<keyword evidence="1" id="KW-0812">Transmembrane</keyword>
<keyword evidence="3" id="KW-1185">Reference proteome</keyword>
<feature type="transmembrane region" description="Helical" evidence="1">
    <location>
        <begin position="336"/>
        <end position="355"/>
    </location>
</feature>
<accession>A0A8X6KSP5</accession>
<evidence type="ECO:0000256" key="1">
    <source>
        <dbReference type="SAM" id="Phobius"/>
    </source>
</evidence>
<dbReference type="AlphaFoldDB" id="A0A8X6KSP5"/>
<keyword evidence="1" id="KW-1133">Transmembrane helix</keyword>
<name>A0A8X6KSP5_TRICU</name>
<comment type="caution">
    <text evidence="2">The sequence shown here is derived from an EMBL/GenBank/DDBJ whole genome shotgun (WGS) entry which is preliminary data.</text>
</comment>
<keyword evidence="1" id="KW-0472">Membrane</keyword>
<feature type="transmembrane region" description="Helical" evidence="1">
    <location>
        <begin position="111"/>
        <end position="130"/>
    </location>
</feature>
<evidence type="ECO:0008006" key="4">
    <source>
        <dbReference type="Google" id="ProtNLM"/>
    </source>
</evidence>
<feature type="transmembrane region" description="Helical" evidence="1">
    <location>
        <begin position="150"/>
        <end position="182"/>
    </location>
</feature>
<dbReference type="OrthoDB" id="6433446at2759"/>
<sequence length="358" mass="41926">MFSHYKTKHLKRFKVNRNESLKYRLTCFIQNCCKYVVYVGLCMKIVVCMVMINYKEDKTWSLTHSLIALLTLLVYASVYRRRQAMWQMTEILNQSINKVIHSTRKVKTHAWIAYMTLMQTLMIIWITLRYLSENYIDVILNITSYSMTFSIYYCNLFVGIVLIFATIVPCIVLSLFTVYYILTCSYIRVLLEHILEQMKNDFILEDMGRLLVEYEETARCMRSMDEHLSFLAFLAVFFTMSGLFWGGYRIAFNSGMTKNYFLSLIIPLIFYLSVQLLIMVSASVTNELANKVRRVMECLPYQNSSQDPKKIFKFKKELNCDDSLTLWKAYVMDRSLVITSIATLLTYGILIGTLGKNA</sequence>
<feature type="transmembrane region" description="Helical" evidence="1">
    <location>
        <begin position="35"/>
        <end position="54"/>
    </location>
</feature>
<organism evidence="2 3">
    <name type="scientific">Trichonephila clavata</name>
    <name type="common">Joro spider</name>
    <name type="synonym">Nephila clavata</name>
    <dbReference type="NCBI Taxonomy" id="2740835"/>
    <lineage>
        <taxon>Eukaryota</taxon>
        <taxon>Metazoa</taxon>
        <taxon>Ecdysozoa</taxon>
        <taxon>Arthropoda</taxon>
        <taxon>Chelicerata</taxon>
        <taxon>Arachnida</taxon>
        <taxon>Araneae</taxon>
        <taxon>Araneomorphae</taxon>
        <taxon>Entelegynae</taxon>
        <taxon>Araneoidea</taxon>
        <taxon>Nephilidae</taxon>
        <taxon>Trichonephila</taxon>
    </lineage>
</organism>